<evidence type="ECO:0000313" key="1">
    <source>
        <dbReference type="EMBL" id="NBI31222.1"/>
    </source>
</evidence>
<proteinExistence type="predicted"/>
<sequence length="117" mass="13551">MSQYKYVILQLNEKIDFVEMPSTHAYQLSALNVRLHKELSKLTANNVPTLPMVIAECDNLDLITEKNKIIDGLVYMTQLEKEFSNTNETSYPLISLLTEIRALLAQLEQWYEEEVDV</sequence>
<comment type="caution">
    <text evidence="1">The sequence shown here is derived from an EMBL/GenBank/DDBJ whole genome shotgun (WGS) entry which is preliminary data.</text>
</comment>
<name>A0A6N9Q8N7_9BACL</name>
<dbReference type="RefSeq" id="WP_160648044.1">
    <property type="nucleotide sequence ID" value="NZ_SIJB01000067.1"/>
</dbReference>
<dbReference type="OrthoDB" id="2637985at2"/>
<keyword evidence="1" id="KW-0012">Acyltransferase</keyword>
<accession>A0A6N9Q8N7</accession>
<dbReference type="Proteomes" id="UP000448943">
    <property type="component" value="Unassembled WGS sequence"/>
</dbReference>
<evidence type="ECO:0000313" key="2">
    <source>
        <dbReference type="Proteomes" id="UP000448943"/>
    </source>
</evidence>
<dbReference type="EMBL" id="SIJB01000067">
    <property type="protein sequence ID" value="NBI31222.1"/>
    <property type="molecule type" value="Genomic_DNA"/>
</dbReference>
<reference evidence="1 2" key="1">
    <citation type="submission" date="2019-01" db="EMBL/GenBank/DDBJ databases">
        <title>Chengkuizengella sp. nov., isolated from deep-sea sediment of East Pacific Ocean.</title>
        <authorList>
            <person name="Yang J."/>
            <person name="Lai Q."/>
            <person name="Shao Z."/>
        </authorList>
    </citation>
    <scope>NUCLEOTIDE SEQUENCE [LARGE SCALE GENOMIC DNA]</scope>
    <source>
        <strain evidence="1 2">YPA3-1-1</strain>
    </source>
</reference>
<dbReference type="GO" id="GO:0016787">
    <property type="term" value="F:hydrolase activity"/>
    <property type="evidence" value="ECO:0007669"/>
    <property type="project" value="UniProtKB-KW"/>
</dbReference>
<dbReference type="AlphaFoldDB" id="A0A6N9Q8N7"/>
<dbReference type="GO" id="GO:0016746">
    <property type="term" value="F:acyltransferase activity"/>
    <property type="evidence" value="ECO:0007669"/>
    <property type="project" value="UniProtKB-KW"/>
</dbReference>
<organism evidence="1 2">
    <name type="scientific">Chengkuizengella marina</name>
    <dbReference type="NCBI Taxonomy" id="2507566"/>
    <lineage>
        <taxon>Bacteria</taxon>
        <taxon>Bacillati</taxon>
        <taxon>Bacillota</taxon>
        <taxon>Bacilli</taxon>
        <taxon>Bacillales</taxon>
        <taxon>Paenibacillaceae</taxon>
        <taxon>Chengkuizengella</taxon>
    </lineage>
</organism>
<keyword evidence="1" id="KW-0378">Hydrolase</keyword>
<keyword evidence="2" id="KW-1185">Reference proteome</keyword>
<keyword evidence="1" id="KW-0808">Transferase</keyword>
<gene>
    <name evidence="1" type="ORF">ERL59_20035</name>
</gene>
<protein>
    <submittedName>
        <fullName evidence="1">Hydrolase/acyltransferase</fullName>
    </submittedName>
</protein>